<evidence type="ECO:0000256" key="6">
    <source>
        <dbReference type="SAM" id="Phobius"/>
    </source>
</evidence>
<evidence type="ECO:0000313" key="9">
    <source>
        <dbReference type="Proteomes" id="UP000001029"/>
    </source>
</evidence>
<reference evidence="8 9" key="1">
    <citation type="journal article" date="2009" name="Appl. Environ. Microbiol.">
        <title>Genomic analysis of 'Elusimicrobium minutum,' the first cultivated representative of the phylum 'Elusimicrobia' (formerly termite group 1).</title>
        <authorList>
            <person name="Herlemann D.P.R."/>
            <person name="Geissinger O."/>
            <person name="Ikeda-Ohtsubo W."/>
            <person name="Kunin V."/>
            <person name="Sun H."/>
            <person name="Lapidus A."/>
            <person name="Hugenholtz P."/>
            <person name="Brune A."/>
        </authorList>
    </citation>
    <scope>NUCLEOTIDE SEQUENCE [LARGE SCALE GENOMIC DNA]</scope>
    <source>
        <strain evidence="8 9">Pei191</strain>
    </source>
</reference>
<keyword evidence="2 6" id="KW-0812">Transmembrane</keyword>
<evidence type="ECO:0000256" key="2">
    <source>
        <dbReference type="ARBA" id="ARBA00022692"/>
    </source>
</evidence>
<name>B2KDP4_ELUMP</name>
<dbReference type="KEGG" id="emi:Emin_1088"/>
<feature type="repeat" description="TPR" evidence="5">
    <location>
        <begin position="531"/>
        <end position="564"/>
    </location>
</feature>
<dbReference type="InterPro" id="IPR019734">
    <property type="entry name" value="TPR_rpt"/>
</dbReference>
<feature type="transmembrane region" description="Helical" evidence="6">
    <location>
        <begin position="507"/>
        <end position="525"/>
    </location>
</feature>
<dbReference type="PANTHER" id="PTHR37422">
    <property type="entry name" value="TEICHURONIC ACID BIOSYNTHESIS PROTEIN TUAE"/>
    <property type="match status" value="1"/>
</dbReference>
<dbReference type="InterPro" id="IPR051533">
    <property type="entry name" value="WaaL-like"/>
</dbReference>
<dbReference type="InterPro" id="IPR007016">
    <property type="entry name" value="O-antigen_ligase-rel_domated"/>
</dbReference>
<organism evidence="8 9">
    <name type="scientific">Elusimicrobium minutum (strain Pei191)</name>
    <dbReference type="NCBI Taxonomy" id="445932"/>
    <lineage>
        <taxon>Bacteria</taxon>
        <taxon>Pseudomonadati</taxon>
        <taxon>Elusimicrobiota</taxon>
        <taxon>Elusimicrobia</taxon>
        <taxon>Elusimicrobiales</taxon>
        <taxon>Elusimicrobiaceae</taxon>
        <taxon>Elusimicrobium</taxon>
    </lineage>
</organism>
<protein>
    <submittedName>
        <fullName evidence="8">O-antigen polymerase</fullName>
    </submittedName>
</protein>
<feature type="transmembrane region" description="Helical" evidence="6">
    <location>
        <begin position="21"/>
        <end position="40"/>
    </location>
</feature>
<dbReference type="InterPro" id="IPR011990">
    <property type="entry name" value="TPR-like_helical_dom_sf"/>
</dbReference>
<dbReference type="RefSeq" id="WP_012415255.1">
    <property type="nucleotide sequence ID" value="NC_010644.1"/>
</dbReference>
<feature type="transmembrane region" description="Helical" evidence="6">
    <location>
        <begin position="440"/>
        <end position="462"/>
    </location>
</feature>
<proteinExistence type="predicted"/>
<feature type="transmembrane region" description="Helical" evidence="6">
    <location>
        <begin position="203"/>
        <end position="217"/>
    </location>
</feature>
<feature type="transmembrane region" description="Helical" evidence="6">
    <location>
        <begin position="179"/>
        <end position="196"/>
    </location>
</feature>
<feature type="transmembrane region" description="Helical" evidence="6">
    <location>
        <begin position="344"/>
        <end position="363"/>
    </location>
</feature>
<evidence type="ECO:0000256" key="1">
    <source>
        <dbReference type="ARBA" id="ARBA00004141"/>
    </source>
</evidence>
<keyword evidence="3 6" id="KW-1133">Transmembrane helix</keyword>
<dbReference type="PROSITE" id="PS50005">
    <property type="entry name" value="TPR"/>
    <property type="match status" value="1"/>
</dbReference>
<feature type="transmembrane region" description="Helical" evidence="6">
    <location>
        <begin position="111"/>
        <end position="129"/>
    </location>
</feature>
<dbReference type="Proteomes" id="UP000001029">
    <property type="component" value="Chromosome"/>
</dbReference>
<evidence type="ECO:0000313" key="8">
    <source>
        <dbReference type="EMBL" id="ACC98640.1"/>
    </source>
</evidence>
<keyword evidence="4 6" id="KW-0472">Membrane</keyword>
<evidence type="ECO:0000259" key="7">
    <source>
        <dbReference type="Pfam" id="PF04932"/>
    </source>
</evidence>
<dbReference type="SUPFAM" id="SSF48452">
    <property type="entry name" value="TPR-like"/>
    <property type="match status" value="1"/>
</dbReference>
<feature type="transmembrane region" description="Helical" evidence="6">
    <location>
        <begin position="405"/>
        <end position="428"/>
    </location>
</feature>
<keyword evidence="9" id="KW-1185">Reference proteome</keyword>
<feature type="transmembrane region" description="Helical" evidence="6">
    <location>
        <begin position="379"/>
        <end position="399"/>
    </location>
</feature>
<feature type="transmembrane region" description="Helical" evidence="6">
    <location>
        <begin position="482"/>
        <end position="500"/>
    </location>
</feature>
<feature type="transmembrane region" description="Helical" evidence="6">
    <location>
        <begin position="79"/>
        <end position="99"/>
    </location>
</feature>
<keyword evidence="5" id="KW-0802">TPR repeat</keyword>
<evidence type="ECO:0000256" key="5">
    <source>
        <dbReference type="PROSITE-ProRule" id="PRU00339"/>
    </source>
</evidence>
<dbReference type="STRING" id="445932.Emin_1088"/>
<dbReference type="PANTHER" id="PTHR37422:SF13">
    <property type="entry name" value="LIPOPOLYSACCHARIDE BIOSYNTHESIS PROTEIN PA4999-RELATED"/>
    <property type="match status" value="1"/>
</dbReference>
<feature type="transmembrane region" description="Helical" evidence="6">
    <location>
        <begin position="46"/>
        <end position="67"/>
    </location>
</feature>
<comment type="subcellular location">
    <subcellularLocation>
        <location evidence="1">Membrane</location>
        <topology evidence="1">Multi-pass membrane protein</topology>
    </subcellularLocation>
</comment>
<dbReference type="Gene3D" id="1.25.40.10">
    <property type="entry name" value="Tetratricopeptide repeat domain"/>
    <property type="match status" value="1"/>
</dbReference>
<dbReference type="EMBL" id="CP001055">
    <property type="protein sequence ID" value="ACC98640.1"/>
    <property type="molecule type" value="Genomic_DNA"/>
</dbReference>
<accession>B2KDP4</accession>
<dbReference type="GO" id="GO:0016020">
    <property type="term" value="C:membrane"/>
    <property type="evidence" value="ECO:0007669"/>
    <property type="project" value="UniProtKB-SubCell"/>
</dbReference>
<dbReference type="OrthoDB" id="9806320at2"/>
<feature type="domain" description="O-antigen ligase-related" evidence="7">
    <location>
        <begin position="206"/>
        <end position="352"/>
    </location>
</feature>
<feature type="transmembrane region" description="Helical" evidence="6">
    <location>
        <begin position="223"/>
        <end position="240"/>
    </location>
</feature>
<evidence type="ECO:0000256" key="4">
    <source>
        <dbReference type="ARBA" id="ARBA00023136"/>
    </source>
</evidence>
<dbReference type="AlphaFoldDB" id="B2KDP4"/>
<feature type="transmembrane region" description="Helical" evidence="6">
    <location>
        <begin position="136"/>
        <end position="159"/>
    </location>
</feature>
<dbReference type="Pfam" id="PF04932">
    <property type="entry name" value="Wzy_C"/>
    <property type="match status" value="1"/>
</dbReference>
<evidence type="ECO:0000256" key="3">
    <source>
        <dbReference type="ARBA" id="ARBA00022989"/>
    </source>
</evidence>
<sequence>MKKKNKTTVVPQNTGAAFLQKACGHVIGWAVFFISLSVYVRTYDIAAVKISLFFCALAVMFSVWASFKSLSEKPFNKQLFLSFLPFIFFALWLFISFIINPYKISSLEDFLKQFLYIFIPFFIATSFSLKEVGTVVKFLTASAVICFAYGFLQITGLDIMPWADFFGKRIFSALGNPNMFADFVIFMNFIVLALYLRKFEKKYLLLFAAGLVNLYFTESKGAWLSFGVTLVFFVFLYVKYFPSNFIKKHSKFIWVVGVVLALASVILVVVFASKRMQSVDFRAITWRGIVQMSADKAFTGYGTGSFATVYPTYRRAEIFYIEKIHNNETQHAENEFLEVLTDNGIIGLTLFLWLLYFVFYLAFKKFKELRLDPKSQGPPAYYLLAFVSAAAAILIHSIFDVSMRFVSTGFLFWVFIGLILVLSGYETVVRPKELAGKGKWLTVAGAAVWLISAVALCFLVYIFSEVIGRESMLNTGRLLLKILAWAGVTTLCGALLYLYYRILKIRQSVLPCLFILITLPFFFAAERFVRADYYTNLGNYYAGLNNWSTSIKYYIKSFNTNPFNPSVRQFIANIAINRWNKYKTQEPGLEDKTALYQDDFERALYMFNLVYKAAPNHAQLHHQWGELYYKKGYDLYDDYFINKKDKSVYEEASKYFDLAKEKFEYSLLIDPVNPDTYFYMSNIALMQGNPQGALEWVDKYTRGPSMVKNDEYLKINKNNAKAAQMRQNILRQAGRYE</sequence>
<dbReference type="HOGENOM" id="CLU_376312_0_0_0"/>
<gene>
    <name evidence="8" type="ordered locus">Emin_1088</name>
</gene>
<feature type="transmembrane region" description="Helical" evidence="6">
    <location>
        <begin position="252"/>
        <end position="272"/>
    </location>
</feature>